<keyword evidence="6" id="KW-0812">Transmembrane</keyword>
<sequence>MQVLNSVRLPGEGALPTAAPGSGRPRSDINAGNGVQDIADLTDGWDSVLEQLMGYVPGSSEDGSGTAQGGENSFRDGAPTDAEEFVPMPPPLVAVPDLDQLFAEIQGTRQTLMSAWMSSQAKDAYDASKRRVDETTALRMKQLKEIAEKERAAQKTGWWAKALGWFTKILAPVVAAVGLVAAIATGGGAIVITMAALALAGALLQSSGVQLSDAISKVVGKVLMTVMPKDMAQNTADIITGCVMTATGFGLLLDPSCVATMARGIANAAGASKEVVAIVEAAANIAGSLMAIGLTLGVASASGASTAASKFSSAFQQQVTSAMKFLTGGRASLQLVARWLQIGSQTLLAATRTVNSGFQIKLGYDELRLGLVQQEGVFLQSVVTAAIEDLSLVQDAMKRSIKEAGKLYQDMVNSTADYVRSSIERASIPIPV</sequence>
<protein>
    <recommendedName>
        <fullName evidence="7">Translocator protein BipB-like C-terminal domain-containing protein</fullName>
    </recommendedName>
</protein>
<keyword evidence="6" id="KW-1133">Transmembrane helix</keyword>
<evidence type="ECO:0000313" key="9">
    <source>
        <dbReference type="Proteomes" id="UP000194139"/>
    </source>
</evidence>
<feature type="compositionally biased region" description="Polar residues" evidence="5">
    <location>
        <begin position="61"/>
        <end position="71"/>
    </location>
</feature>
<dbReference type="Pfam" id="PF04888">
    <property type="entry name" value="SseC"/>
    <property type="match status" value="1"/>
</dbReference>
<reference evidence="8 9" key="1">
    <citation type="submission" date="2017-05" db="EMBL/GenBank/DDBJ databases">
        <title>Complete and WGS of Bordetella genogroups.</title>
        <authorList>
            <person name="Spilker T."/>
            <person name="LiPuma J."/>
        </authorList>
    </citation>
    <scope>NUCLEOTIDE SEQUENCE [LARGE SCALE GENOMIC DNA]</scope>
    <source>
        <strain evidence="8 9">AU17164</strain>
    </source>
</reference>
<feature type="transmembrane region" description="Helical" evidence="6">
    <location>
        <begin position="169"/>
        <end position="202"/>
    </location>
</feature>
<keyword evidence="3" id="KW-0843">Virulence</keyword>
<proteinExistence type="inferred from homology"/>
<accession>A0A1W6YX02</accession>
<dbReference type="EMBL" id="CP021109">
    <property type="protein sequence ID" value="ARP85652.1"/>
    <property type="molecule type" value="Genomic_DNA"/>
</dbReference>
<dbReference type="AlphaFoldDB" id="A0A1W6YX02"/>
<evidence type="ECO:0000256" key="1">
    <source>
        <dbReference type="ARBA" id="ARBA00004551"/>
    </source>
</evidence>
<feature type="region of interest" description="Disordered" evidence="5">
    <location>
        <begin position="55"/>
        <end position="84"/>
    </location>
</feature>
<comment type="similarity">
    <text evidence="4">Belongs to the SctE/SipB/YopB family.</text>
</comment>
<keyword evidence="2" id="KW-1043">Host membrane</keyword>
<evidence type="ECO:0000256" key="6">
    <source>
        <dbReference type="SAM" id="Phobius"/>
    </source>
</evidence>
<keyword evidence="6" id="KW-0472">Membrane</keyword>
<keyword evidence="9" id="KW-1185">Reference proteome</keyword>
<dbReference type="InterPro" id="IPR006972">
    <property type="entry name" value="BipB-like_C"/>
</dbReference>
<comment type="subcellular location">
    <subcellularLocation>
        <location evidence="1">Host membrane</location>
    </subcellularLocation>
</comment>
<dbReference type="Proteomes" id="UP000194139">
    <property type="component" value="Chromosome"/>
</dbReference>
<feature type="region of interest" description="Disordered" evidence="5">
    <location>
        <begin position="1"/>
        <end position="34"/>
    </location>
</feature>
<feature type="domain" description="Translocator protein BipB-like C-terminal" evidence="7">
    <location>
        <begin position="112"/>
        <end position="412"/>
    </location>
</feature>
<evidence type="ECO:0000259" key="7">
    <source>
        <dbReference type="Pfam" id="PF04888"/>
    </source>
</evidence>
<evidence type="ECO:0000256" key="2">
    <source>
        <dbReference type="ARBA" id="ARBA00022870"/>
    </source>
</evidence>
<evidence type="ECO:0000256" key="3">
    <source>
        <dbReference type="ARBA" id="ARBA00023026"/>
    </source>
</evidence>
<evidence type="ECO:0000256" key="4">
    <source>
        <dbReference type="ARBA" id="ARBA00035640"/>
    </source>
</evidence>
<organism evidence="8 9">
    <name type="scientific">Bordetella genomosp. 9</name>
    <dbReference type="NCBI Taxonomy" id="1416803"/>
    <lineage>
        <taxon>Bacteria</taxon>
        <taxon>Pseudomonadati</taxon>
        <taxon>Pseudomonadota</taxon>
        <taxon>Betaproteobacteria</taxon>
        <taxon>Burkholderiales</taxon>
        <taxon>Alcaligenaceae</taxon>
        <taxon>Bordetella</taxon>
    </lineage>
</organism>
<gene>
    <name evidence="8" type="ORF">CAL13_05085</name>
</gene>
<evidence type="ECO:0000313" key="8">
    <source>
        <dbReference type="EMBL" id="ARP85652.1"/>
    </source>
</evidence>
<name>A0A1W6YX02_9BORD</name>
<evidence type="ECO:0000256" key="5">
    <source>
        <dbReference type="SAM" id="MobiDB-lite"/>
    </source>
</evidence>
<dbReference type="GO" id="GO:0033644">
    <property type="term" value="C:host cell membrane"/>
    <property type="evidence" value="ECO:0007669"/>
    <property type="project" value="UniProtKB-SubCell"/>
</dbReference>
<dbReference type="RefSeq" id="WP_086071714.1">
    <property type="nucleotide sequence ID" value="NZ_CP021109.1"/>
</dbReference>